<feature type="active site" description="Proton acceptor; specific for D-alanine" evidence="6">
    <location>
        <position position="41"/>
    </location>
</feature>
<dbReference type="InterPro" id="IPR011079">
    <property type="entry name" value="Ala_racemase_C"/>
</dbReference>
<dbReference type="InterPro" id="IPR009006">
    <property type="entry name" value="Ala_racemase/Decarboxylase_C"/>
</dbReference>
<proteinExistence type="inferred from homology"/>
<keyword evidence="4 6" id="KW-0663">Pyridoxal phosphate</keyword>
<feature type="binding site" evidence="6 8">
    <location>
        <position position="313"/>
    </location>
    <ligand>
        <name>substrate</name>
    </ligand>
</feature>
<reference evidence="10" key="1">
    <citation type="submission" date="2022-03" db="EMBL/GenBank/DDBJ databases">
        <title>The complete genome sequence of a Methyloterrigena soli.</title>
        <authorList>
            <person name="Zi Z."/>
        </authorList>
    </citation>
    <scope>NUCLEOTIDE SEQUENCE</scope>
    <source>
        <strain evidence="10">M48</strain>
    </source>
</reference>
<dbReference type="GO" id="GO:0030170">
    <property type="term" value="F:pyridoxal phosphate binding"/>
    <property type="evidence" value="ECO:0007669"/>
    <property type="project" value="UniProtKB-UniRule"/>
</dbReference>
<feature type="domain" description="Alanine racemase C-terminal" evidence="9">
    <location>
        <begin position="239"/>
        <end position="371"/>
    </location>
</feature>
<evidence type="ECO:0000313" key="10">
    <source>
        <dbReference type="EMBL" id="MCI0126583.1"/>
    </source>
</evidence>
<dbReference type="PANTHER" id="PTHR30511">
    <property type="entry name" value="ALANINE RACEMASE"/>
    <property type="match status" value="1"/>
</dbReference>
<dbReference type="Pfam" id="PF00842">
    <property type="entry name" value="Ala_racemase_C"/>
    <property type="match status" value="1"/>
</dbReference>
<dbReference type="Pfam" id="PF01168">
    <property type="entry name" value="Ala_racemase_N"/>
    <property type="match status" value="1"/>
</dbReference>
<evidence type="ECO:0000256" key="5">
    <source>
        <dbReference type="ARBA" id="ARBA00023235"/>
    </source>
</evidence>
<evidence type="ECO:0000259" key="9">
    <source>
        <dbReference type="SMART" id="SM01005"/>
    </source>
</evidence>
<dbReference type="InterPro" id="IPR000821">
    <property type="entry name" value="Ala_racemase"/>
</dbReference>
<dbReference type="HAMAP" id="MF_01201">
    <property type="entry name" value="Ala_racemase"/>
    <property type="match status" value="1"/>
</dbReference>
<dbReference type="InterPro" id="IPR029066">
    <property type="entry name" value="PLP-binding_barrel"/>
</dbReference>
<comment type="catalytic activity">
    <reaction evidence="1 6">
        <text>L-alanine = D-alanine</text>
        <dbReference type="Rhea" id="RHEA:20249"/>
        <dbReference type="ChEBI" id="CHEBI:57416"/>
        <dbReference type="ChEBI" id="CHEBI:57972"/>
        <dbReference type="EC" id="5.1.1.1"/>
    </reaction>
</comment>
<comment type="pathway">
    <text evidence="6">Amino-acid biosynthesis; D-alanine biosynthesis; D-alanine from L-alanine: step 1/1.</text>
</comment>
<protein>
    <recommendedName>
        <fullName evidence="3 6">Alanine racemase</fullName>
        <ecNumber evidence="3 6">5.1.1.1</ecNumber>
    </recommendedName>
</protein>
<dbReference type="SUPFAM" id="SSF51419">
    <property type="entry name" value="PLP-binding barrel"/>
    <property type="match status" value="1"/>
</dbReference>
<feature type="binding site" evidence="6 8">
    <location>
        <position position="139"/>
    </location>
    <ligand>
        <name>substrate</name>
    </ligand>
</feature>
<evidence type="ECO:0000256" key="2">
    <source>
        <dbReference type="ARBA" id="ARBA00001933"/>
    </source>
</evidence>
<dbReference type="EC" id="5.1.1.1" evidence="3 6"/>
<dbReference type="SUPFAM" id="SSF50621">
    <property type="entry name" value="Alanine racemase C-terminal domain-like"/>
    <property type="match status" value="1"/>
</dbReference>
<dbReference type="GO" id="GO:0030632">
    <property type="term" value="P:D-alanine biosynthetic process"/>
    <property type="evidence" value="ECO:0007669"/>
    <property type="project" value="UniProtKB-UniRule"/>
</dbReference>
<evidence type="ECO:0000256" key="3">
    <source>
        <dbReference type="ARBA" id="ARBA00013089"/>
    </source>
</evidence>
<comment type="function">
    <text evidence="6">Catalyzes the interconversion of L-alanine and D-alanine. May also act on other amino acids.</text>
</comment>
<evidence type="ECO:0000313" key="11">
    <source>
        <dbReference type="Proteomes" id="UP001156140"/>
    </source>
</evidence>
<dbReference type="EMBL" id="JALAZD010000001">
    <property type="protein sequence ID" value="MCI0126583.1"/>
    <property type="molecule type" value="Genomic_DNA"/>
</dbReference>
<dbReference type="NCBIfam" id="TIGR00492">
    <property type="entry name" value="alr"/>
    <property type="match status" value="1"/>
</dbReference>
<gene>
    <name evidence="10" type="primary">alr</name>
    <name evidence="10" type="ORF">ML536_07055</name>
</gene>
<dbReference type="RefSeq" id="WP_281735408.1">
    <property type="nucleotide sequence ID" value="NZ_JAKETQ010000001.1"/>
</dbReference>
<feature type="modified residue" description="N6-(pyridoxal phosphate)lysine" evidence="6 7">
    <location>
        <position position="41"/>
    </location>
</feature>
<comment type="caution">
    <text evidence="10">The sequence shown here is derived from an EMBL/GenBank/DDBJ whole genome shotgun (WGS) entry which is preliminary data.</text>
</comment>
<evidence type="ECO:0000256" key="1">
    <source>
        <dbReference type="ARBA" id="ARBA00000316"/>
    </source>
</evidence>
<accession>A0AA41UAN7</accession>
<dbReference type="PANTHER" id="PTHR30511:SF0">
    <property type="entry name" value="ALANINE RACEMASE, CATABOLIC-RELATED"/>
    <property type="match status" value="1"/>
</dbReference>
<dbReference type="Proteomes" id="UP001156140">
    <property type="component" value="Unassembled WGS sequence"/>
</dbReference>
<sequence>MAMPPSPATSGRLTIDLAALARNWRALDKVSAGALTGAVVKADAYGTGLIPSATAFYEAGARFFFTATVDEAVTLRETLPKAHIFVLGGLFPGAANLYIENRLMPALCSLPMLEEWLAACVARNEALPAALHFDTGMGRTGFRLNEASIVRRQIDSLGFAPQMIMSHLACADTPAHEKNRTQLALFQSVMAQFPGIPASLANSAGLMTGRDYHFQMVRPGIALYGGRAVSGRRNPMSQAVTLEVPILQVKEARTGETIGYGASYSLNRDSRIAVLGMGYADGFFRNLSGTNTRPGGKVAYRGRVLPVIGRISMDLTVVDITDLGHDIPLPGELMEVLGPHITVDDQADIAGTIGYEILTSLRLGRFTRHHVGMPEEE</sequence>
<dbReference type="AlphaFoldDB" id="A0AA41UAN7"/>
<dbReference type="PRINTS" id="PR00992">
    <property type="entry name" value="ALARACEMASE"/>
</dbReference>
<dbReference type="SMART" id="SM01005">
    <property type="entry name" value="Ala_racemase_C"/>
    <property type="match status" value="1"/>
</dbReference>
<dbReference type="Gene3D" id="3.20.20.10">
    <property type="entry name" value="Alanine racemase"/>
    <property type="match status" value="1"/>
</dbReference>
<comment type="cofactor">
    <cofactor evidence="2 6 7">
        <name>pyridoxal 5'-phosphate</name>
        <dbReference type="ChEBI" id="CHEBI:597326"/>
    </cofactor>
</comment>
<keyword evidence="11" id="KW-1185">Reference proteome</keyword>
<comment type="similarity">
    <text evidence="6">Belongs to the alanine racemase family.</text>
</comment>
<organism evidence="10 11">
    <name type="scientific">Paradevosia shaoguanensis</name>
    <dbReference type="NCBI Taxonomy" id="1335043"/>
    <lineage>
        <taxon>Bacteria</taxon>
        <taxon>Pseudomonadati</taxon>
        <taxon>Pseudomonadota</taxon>
        <taxon>Alphaproteobacteria</taxon>
        <taxon>Hyphomicrobiales</taxon>
        <taxon>Devosiaceae</taxon>
        <taxon>Paradevosia</taxon>
    </lineage>
</organism>
<evidence type="ECO:0000256" key="7">
    <source>
        <dbReference type="PIRSR" id="PIRSR600821-50"/>
    </source>
</evidence>
<keyword evidence="5 6" id="KW-0413">Isomerase</keyword>
<evidence type="ECO:0000256" key="4">
    <source>
        <dbReference type="ARBA" id="ARBA00022898"/>
    </source>
</evidence>
<dbReference type="InterPro" id="IPR001608">
    <property type="entry name" value="Ala_racemase_N"/>
</dbReference>
<evidence type="ECO:0000256" key="6">
    <source>
        <dbReference type="HAMAP-Rule" id="MF_01201"/>
    </source>
</evidence>
<dbReference type="Gene3D" id="2.40.37.10">
    <property type="entry name" value="Lyase, Ornithine Decarboxylase, Chain A, domain 1"/>
    <property type="match status" value="1"/>
</dbReference>
<name>A0AA41UAN7_9HYPH</name>
<feature type="active site" description="Proton acceptor; specific for L-alanine" evidence="6">
    <location>
        <position position="260"/>
    </location>
</feature>
<dbReference type="GO" id="GO:0005829">
    <property type="term" value="C:cytosol"/>
    <property type="evidence" value="ECO:0007669"/>
    <property type="project" value="TreeGrafter"/>
</dbReference>
<dbReference type="GO" id="GO:0008784">
    <property type="term" value="F:alanine racemase activity"/>
    <property type="evidence" value="ECO:0007669"/>
    <property type="project" value="UniProtKB-UniRule"/>
</dbReference>
<evidence type="ECO:0000256" key="8">
    <source>
        <dbReference type="PIRSR" id="PIRSR600821-52"/>
    </source>
</evidence>
<dbReference type="CDD" id="cd00430">
    <property type="entry name" value="PLPDE_III_AR"/>
    <property type="match status" value="1"/>
</dbReference>